<accession>A0AAW2REN3</accession>
<dbReference type="PANTHER" id="PTHR47325:SF1">
    <property type="entry name" value="HISTONE-LYSINE N-METHYLTRANSFERASE SUVR5"/>
    <property type="match status" value="1"/>
</dbReference>
<reference evidence="2" key="1">
    <citation type="submission" date="2020-06" db="EMBL/GenBank/DDBJ databases">
        <authorList>
            <person name="Li T."/>
            <person name="Hu X."/>
            <person name="Zhang T."/>
            <person name="Song X."/>
            <person name="Zhang H."/>
            <person name="Dai N."/>
            <person name="Sheng W."/>
            <person name="Hou X."/>
            <person name="Wei L."/>
        </authorList>
    </citation>
    <scope>NUCLEOTIDE SEQUENCE</scope>
    <source>
        <strain evidence="2">G02</strain>
        <tissue evidence="2">Leaf</tissue>
    </source>
</reference>
<evidence type="ECO:0000256" key="1">
    <source>
        <dbReference type="SAM" id="MobiDB-lite"/>
    </source>
</evidence>
<sequence length="414" mass="45648">MEVLACSGARHARESDCPEQGSETAFKHDGKSDCVQDAEQVRTNLKVDSLTLDIGDSHEKLAVSMLNILDQLNREALVETARDVMVLKDFAMEASRYDSAALPNSRLASPVNALLKQRCQDANSAECVEMLKEELADSILWNEVNLLSSEAAQADLGSDWKSWKHEVMKWFSVSHPISTAVGSDQPINDSPLTMGLQMTRKRPKLEIRRADTHASSSHQSVPVETDSTFFNGYDVNTASLDSETLKKESPVEDAVPVGSSGCVANKWNDIVVEAGNLEVMKSKDVDLTPASDITQKSSGLENHNRQCMAFIEAKGRQCVRYANEGDVYCCVHLASRFIGNSAKAETMASVDSPMCGGTTVLGTKCKHRALIGFSFCKKHRPQDGRKMLAPVNKLKRKHDENSMYREKSYKICPN</sequence>
<evidence type="ECO:0000313" key="2">
    <source>
        <dbReference type="EMBL" id="KAL0377808.1"/>
    </source>
</evidence>
<organism evidence="2">
    <name type="scientific">Sesamum radiatum</name>
    <name type="common">Black benniseed</name>
    <dbReference type="NCBI Taxonomy" id="300843"/>
    <lineage>
        <taxon>Eukaryota</taxon>
        <taxon>Viridiplantae</taxon>
        <taxon>Streptophyta</taxon>
        <taxon>Embryophyta</taxon>
        <taxon>Tracheophyta</taxon>
        <taxon>Spermatophyta</taxon>
        <taxon>Magnoliopsida</taxon>
        <taxon>eudicotyledons</taxon>
        <taxon>Gunneridae</taxon>
        <taxon>Pentapetalae</taxon>
        <taxon>asterids</taxon>
        <taxon>lamiids</taxon>
        <taxon>Lamiales</taxon>
        <taxon>Pedaliaceae</taxon>
        <taxon>Sesamum</taxon>
    </lineage>
</organism>
<gene>
    <name evidence="2" type="ORF">Sradi_3086300</name>
</gene>
<dbReference type="AlphaFoldDB" id="A0AAW2REN3"/>
<dbReference type="PANTHER" id="PTHR47325">
    <property type="entry name" value="HISTONE-LYSINE N-METHYLTRANSFERASE SUVR5"/>
    <property type="match status" value="1"/>
</dbReference>
<comment type="caution">
    <text evidence="2">The sequence shown here is derived from an EMBL/GenBank/DDBJ whole genome shotgun (WGS) entry which is preliminary data.</text>
</comment>
<protein>
    <submittedName>
        <fullName evidence="2">Histone-lysine N-methyltransferase SUVR5</fullName>
    </submittedName>
</protein>
<name>A0AAW2REN3_SESRA</name>
<feature type="region of interest" description="Disordered" evidence="1">
    <location>
        <begin position="1"/>
        <end position="31"/>
    </location>
</feature>
<reference evidence="2" key="2">
    <citation type="journal article" date="2024" name="Plant">
        <title>Genomic evolution and insights into agronomic trait innovations of Sesamum species.</title>
        <authorList>
            <person name="Miao H."/>
            <person name="Wang L."/>
            <person name="Qu L."/>
            <person name="Liu H."/>
            <person name="Sun Y."/>
            <person name="Le M."/>
            <person name="Wang Q."/>
            <person name="Wei S."/>
            <person name="Zheng Y."/>
            <person name="Lin W."/>
            <person name="Duan Y."/>
            <person name="Cao H."/>
            <person name="Xiong S."/>
            <person name="Wang X."/>
            <person name="Wei L."/>
            <person name="Li C."/>
            <person name="Ma Q."/>
            <person name="Ju M."/>
            <person name="Zhao R."/>
            <person name="Li G."/>
            <person name="Mu C."/>
            <person name="Tian Q."/>
            <person name="Mei H."/>
            <person name="Zhang T."/>
            <person name="Gao T."/>
            <person name="Zhang H."/>
        </authorList>
    </citation>
    <scope>NUCLEOTIDE SEQUENCE</scope>
    <source>
        <strain evidence="2">G02</strain>
    </source>
</reference>
<dbReference type="EMBL" id="JACGWJ010000013">
    <property type="protein sequence ID" value="KAL0377808.1"/>
    <property type="molecule type" value="Genomic_DNA"/>
</dbReference>
<proteinExistence type="predicted"/>